<dbReference type="Pfam" id="PF05362">
    <property type="entry name" value="Lon_C"/>
    <property type="match status" value="1"/>
</dbReference>
<evidence type="ECO:0000313" key="5">
    <source>
        <dbReference type="Proteomes" id="UP000789941"/>
    </source>
</evidence>
<evidence type="ECO:0000259" key="3">
    <source>
        <dbReference type="Pfam" id="PF05362"/>
    </source>
</evidence>
<dbReference type="EMBL" id="CABMJJ010000011">
    <property type="protein sequence ID" value="VVC04870.1"/>
    <property type="molecule type" value="Genomic_DNA"/>
</dbReference>
<dbReference type="Proteomes" id="UP000789941">
    <property type="component" value="Unassembled WGS sequence"/>
</dbReference>
<evidence type="ECO:0000256" key="1">
    <source>
        <dbReference type="ARBA" id="ARBA00004141"/>
    </source>
</evidence>
<comment type="caution">
    <text evidence="4">The sequence shown here is derived from an EMBL/GenBank/DDBJ whole genome shotgun (WGS) entry which is preliminary data.</text>
</comment>
<dbReference type="GO" id="GO:0030163">
    <property type="term" value="P:protein catabolic process"/>
    <property type="evidence" value="ECO:0007669"/>
    <property type="project" value="InterPro"/>
</dbReference>
<protein>
    <submittedName>
        <fullName evidence="4">Archaeal Lon protease</fullName>
        <ecNumber evidence="4">3.4.21.-</ecNumber>
    </submittedName>
</protein>
<dbReference type="GO" id="GO:0005524">
    <property type="term" value="F:ATP binding"/>
    <property type="evidence" value="ECO:0007669"/>
    <property type="project" value="InterPro"/>
</dbReference>
<dbReference type="AlphaFoldDB" id="A0A5E4LSG5"/>
<dbReference type="PRINTS" id="PR00830">
    <property type="entry name" value="ENDOLAPTASE"/>
</dbReference>
<evidence type="ECO:0000256" key="2">
    <source>
        <dbReference type="SAM" id="Phobius"/>
    </source>
</evidence>
<dbReference type="EC" id="3.4.21.-" evidence="4"/>
<keyword evidence="2" id="KW-0812">Transmembrane</keyword>
<keyword evidence="2" id="KW-1133">Transmembrane helix</keyword>
<evidence type="ECO:0000313" key="4">
    <source>
        <dbReference type="EMBL" id="VVC04870.1"/>
    </source>
</evidence>
<dbReference type="SUPFAM" id="SSF54211">
    <property type="entry name" value="Ribosomal protein S5 domain 2-like"/>
    <property type="match status" value="1"/>
</dbReference>
<accession>A0A5E4LSG5</accession>
<keyword evidence="2" id="KW-0472">Membrane</keyword>
<gene>
    <name evidence="4" type="primary">lon_2</name>
    <name evidence="4" type="ORF">LFW2832_01165</name>
</gene>
<sequence length="551" mass="61334">MRIFLYLFSILYLLSLVQATCSGDVSYYIPAVVGDGGGLVKVEMTLAPGPGDVYVTIDPRIGLSTQESIENAVAYGHEISSSNEQCDVYVNFPNKAGTNLIDGPSGGASFGLMAYSLFNNEEMRRDTIITGTIDRDGNVGPVGGLYEKAKGASTVGAKYFITPEETLYETFLLKNAEDKLNLTVLQVDSMDELVGFMFHDKPIEKTPLASKKRPIPELPYNDYSGINRFKSVATRMIDLERTTIQNMPDSNNDSTVVNDFFENELQRQTSILDHGYLFTAANEAFLNYIDMSTIDAVMKGEFDLPKEKGDAGKCLTGITRPKLTDKNFEWIIGSDLRQAWAYDKLNNTKIDDLLVEEEYTAYNEIMYAEAWCEVAKGLIEFGEPDGTELDESAWQEIAQRKINEAKATETTDEDLLSRLIIAEKSYKDGRYGAAIYDSVFVIANAQEPPEEPDMSILNETRTSLWGQVYQSHAKFLYLQNMTATAYSTATYAKQLDLATAEMKEKIKSVAPEDVKQPELNQCGLPVVMGLLFLFIVVVIITERRSYGTNGP</sequence>
<dbReference type="InterPro" id="IPR014721">
    <property type="entry name" value="Ribsml_uS5_D2-typ_fold_subgr"/>
</dbReference>
<dbReference type="InterPro" id="IPR027065">
    <property type="entry name" value="Lon_Prtase"/>
</dbReference>
<dbReference type="PANTHER" id="PTHR10046">
    <property type="entry name" value="ATP DEPENDENT LON PROTEASE FAMILY MEMBER"/>
    <property type="match status" value="1"/>
</dbReference>
<dbReference type="InterPro" id="IPR020568">
    <property type="entry name" value="Ribosomal_Su5_D2-typ_SF"/>
</dbReference>
<feature type="domain" description="Lon proteolytic" evidence="3">
    <location>
        <begin position="35"/>
        <end position="194"/>
    </location>
</feature>
<comment type="subcellular location">
    <subcellularLocation>
        <location evidence="1">Membrane</location>
        <topology evidence="1">Multi-pass membrane protein</topology>
    </subcellularLocation>
</comment>
<organism evidence="4 5">
    <name type="scientific">Candidatus Bilamarchaeum dharawalense</name>
    <dbReference type="NCBI Taxonomy" id="2885759"/>
    <lineage>
        <taxon>Archaea</taxon>
        <taxon>Candidatus Micrarchaeota</taxon>
        <taxon>Candidatus Micrarchaeia</taxon>
        <taxon>Candidatus Anstonellales</taxon>
        <taxon>Candidatus Bilamarchaeaceae</taxon>
        <taxon>Candidatus Bilamarchaeum</taxon>
    </lineage>
</organism>
<dbReference type="InterPro" id="IPR008269">
    <property type="entry name" value="Lon_proteolytic"/>
</dbReference>
<feature type="transmembrane region" description="Helical" evidence="2">
    <location>
        <begin position="523"/>
        <end position="541"/>
    </location>
</feature>
<dbReference type="GO" id="GO:0016020">
    <property type="term" value="C:membrane"/>
    <property type="evidence" value="ECO:0007669"/>
    <property type="project" value="UniProtKB-SubCell"/>
</dbReference>
<name>A0A5E4LSG5_9ARCH</name>
<dbReference type="GO" id="GO:0006508">
    <property type="term" value="P:proteolysis"/>
    <property type="evidence" value="ECO:0007669"/>
    <property type="project" value="UniProtKB-KW"/>
</dbReference>
<dbReference type="GO" id="GO:0004252">
    <property type="term" value="F:serine-type endopeptidase activity"/>
    <property type="evidence" value="ECO:0007669"/>
    <property type="project" value="InterPro"/>
</dbReference>
<dbReference type="GO" id="GO:0004176">
    <property type="term" value="F:ATP-dependent peptidase activity"/>
    <property type="evidence" value="ECO:0007669"/>
    <property type="project" value="InterPro"/>
</dbReference>
<reference evidence="4 5" key="1">
    <citation type="submission" date="2019-08" db="EMBL/GenBank/DDBJ databases">
        <authorList>
            <person name="Vazquez-Campos X."/>
        </authorList>
    </citation>
    <scope>NUCLEOTIDE SEQUENCE [LARGE SCALE GENOMIC DNA]</scope>
    <source>
        <strain evidence="4">LFW-283_2</strain>
    </source>
</reference>
<keyword evidence="4" id="KW-0378">Hydrolase</keyword>
<dbReference type="Gene3D" id="3.30.230.10">
    <property type="match status" value="1"/>
</dbReference>
<keyword evidence="4" id="KW-0645">Protease</keyword>
<proteinExistence type="predicted"/>